<dbReference type="Gene3D" id="1.10.730.10">
    <property type="entry name" value="Isoleucyl-tRNA Synthetase, Domain 1"/>
    <property type="match status" value="1"/>
</dbReference>
<keyword evidence="6" id="KW-1185">Reference proteome</keyword>
<dbReference type="AlphaFoldDB" id="W9G103"/>
<dbReference type="Proteomes" id="UP000019489">
    <property type="component" value="Unassembled WGS sequence"/>
</dbReference>
<sequence>MTPEQLRRILGDVAARAARTGVLPDGAEAGPPAGPIFRPAEVRPAGVVADWVTPVTQRWAPQLDLEARELARILAQGLTEERSVQAVEVAPSGLLAITLSDVARSGIIATVFEHADTWALAPGQSMGDVAEVVEEPGARHPGDPLRHVQLAHARLCRLIRNAEAVGVEIRETDRREELTHVVERHLLVALADLPQRLDTHAGDPQQTRRALVDLAALASGWQHPIRPAAPDEPILSIHGARLALATAARIVLRNGLSRVGAAAPERM</sequence>
<dbReference type="GO" id="GO:0006420">
    <property type="term" value="P:arginyl-tRNA aminoacylation"/>
    <property type="evidence" value="ECO:0007669"/>
    <property type="project" value="InterPro"/>
</dbReference>
<dbReference type="GO" id="GO:0005524">
    <property type="term" value="F:ATP binding"/>
    <property type="evidence" value="ECO:0007669"/>
    <property type="project" value="UniProtKB-KW"/>
</dbReference>
<dbReference type="PATRIC" id="fig|1386089.3.peg.4183"/>
<dbReference type="GO" id="GO:0004814">
    <property type="term" value="F:arginine-tRNA ligase activity"/>
    <property type="evidence" value="ECO:0007669"/>
    <property type="project" value="InterPro"/>
</dbReference>
<proteinExistence type="predicted"/>
<dbReference type="Pfam" id="PF05746">
    <property type="entry name" value="DALR_1"/>
    <property type="match status" value="1"/>
</dbReference>
<evidence type="ECO:0000256" key="1">
    <source>
        <dbReference type="ARBA" id="ARBA00022598"/>
    </source>
</evidence>
<gene>
    <name evidence="5" type="ORF">N865_21930</name>
</gene>
<evidence type="ECO:0000313" key="6">
    <source>
        <dbReference type="Proteomes" id="UP000019489"/>
    </source>
</evidence>
<accession>W9G103</accession>
<dbReference type="RefSeq" id="WP_034810223.1">
    <property type="nucleotide sequence ID" value="NZ_AWSA01000088.1"/>
</dbReference>
<organism evidence="5 6">
    <name type="scientific">Intrasporangium oryzae NRRL B-24470</name>
    <dbReference type="NCBI Taxonomy" id="1386089"/>
    <lineage>
        <taxon>Bacteria</taxon>
        <taxon>Bacillati</taxon>
        <taxon>Actinomycetota</taxon>
        <taxon>Actinomycetes</taxon>
        <taxon>Micrococcales</taxon>
        <taxon>Intrasporangiaceae</taxon>
        <taxon>Intrasporangium</taxon>
    </lineage>
</organism>
<dbReference type="InterPro" id="IPR008909">
    <property type="entry name" value="DALR_anticod-bd"/>
</dbReference>
<name>W9G103_9MICO</name>
<reference evidence="5 6" key="1">
    <citation type="submission" date="2013-08" db="EMBL/GenBank/DDBJ databases">
        <title>Intrasporangium oryzae NRRL B-24470.</title>
        <authorList>
            <person name="Liu H."/>
            <person name="Wang G."/>
        </authorList>
    </citation>
    <scope>NUCLEOTIDE SEQUENCE [LARGE SCALE GENOMIC DNA]</scope>
    <source>
        <strain evidence="5 6">NRRL B-24470</strain>
    </source>
</reference>
<keyword evidence="3" id="KW-0067">ATP-binding</keyword>
<feature type="domain" description="DALR anticodon binding" evidence="4">
    <location>
        <begin position="148"/>
        <end position="267"/>
    </location>
</feature>
<dbReference type="OrthoDB" id="9803211at2"/>
<keyword evidence="2" id="KW-0547">Nucleotide-binding</keyword>
<dbReference type="InterPro" id="IPR009080">
    <property type="entry name" value="tRNAsynth_Ia_anticodon-bd"/>
</dbReference>
<evidence type="ECO:0000259" key="4">
    <source>
        <dbReference type="SMART" id="SM00836"/>
    </source>
</evidence>
<dbReference type="eggNOG" id="COG0018">
    <property type="taxonomic scope" value="Bacteria"/>
</dbReference>
<protein>
    <submittedName>
        <fullName evidence="5">Anticodon-binding protein</fullName>
    </submittedName>
</protein>
<evidence type="ECO:0000313" key="5">
    <source>
        <dbReference type="EMBL" id="EWS99614.1"/>
    </source>
</evidence>
<evidence type="ECO:0000256" key="3">
    <source>
        <dbReference type="ARBA" id="ARBA00022840"/>
    </source>
</evidence>
<dbReference type="SUPFAM" id="SSF47323">
    <property type="entry name" value="Anticodon-binding domain of a subclass of class I aminoacyl-tRNA synthetases"/>
    <property type="match status" value="1"/>
</dbReference>
<dbReference type="EMBL" id="AWSA01000088">
    <property type="protein sequence ID" value="EWS99614.1"/>
    <property type="molecule type" value="Genomic_DNA"/>
</dbReference>
<keyword evidence="1" id="KW-0436">Ligase</keyword>
<dbReference type="SMART" id="SM00836">
    <property type="entry name" value="DALR_1"/>
    <property type="match status" value="1"/>
</dbReference>
<dbReference type="STRING" id="1386089.N865_21930"/>
<comment type="caution">
    <text evidence="5">The sequence shown here is derived from an EMBL/GenBank/DDBJ whole genome shotgun (WGS) entry which is preliminary data.</text>
</comment>
<evidence type="ECO:0000256" key="2">
    <source>
        <dbReference type="ARBA" id="ARBA00022741"/>
    </source>
</evidence>